<organism evidence="4 5">
    <name type="scientific">Notechis scutatus</name>
    <name type="common">mainland tiger snake</name>
    <dbReference type="NCBI Taxonomy" id="8663"/>
    <lineage>
        <taxon>Eukaryota</taxon>
        <taxon>Metazoa</taxon>
        <taxon>Chordata</taxon>
        <taxon>Craniata</taxon>
        <taxon>Vertebrata</taxon>
        <taxon>Euteleostomi</taxon>
        <taxon>Lepidosauria</taxon>
        <taxon>Squamata</taxon>
        <taxon>Bifurcata</taxon>
        <taxon>Unidentata</taxon>
        <taxon>Episquamata</taxon>
        <taxon>Toxicofera</taxon>
        <taxon>Serpentes</taxon>
        <taxon>Colubroidea</taxon>
        <taxon>Elapidae</taxon>
        <taxon>Hydrophiinae</taxon>
        <taxon>Notechis</taxon>
    </lineage>
</organism>
<dbReference type="AlphaFoldDB" id="A0A6J1WCE5"/>
<name>A0A6J1WCE5_9SAUR</name>
<protein>
    <submittedName>
        <fullName evidence="5">Calmodulin-binding transcription activator 1-like</fullName>
    </submittedName>
</protein>
<dbReference type="InterPro" id="IPR002909">
    <property type="entry name" value="IPT_dom"/>
</dbReference>
<evidence type="ECO:0000256" key="1">
    <source>
        <dbReference type="ARBA" id="ARBA00023043"/>
    </source>
</evidence>
<evidence type="ECO:0000313" key="5">
    <source>
        <dbReference type="RefSeq" id="XP_026550169.1"/>
    </source>
</evidence>
<dbReference type="GO" id="GO:0006357">
    <property type="term" value="P:regulation of transcription by RNA polymerase II"/>
    <property type="evidence" value="ECO:0007669"/>
    <property type="project" value="TreeGrafter"/>
</dbReference>
<feature type="compositionally biased region" description="Low complexity" evidence="2">
    <location>
        <begin position="351"/>
        <end position="369"/>
    </location>
</feature>
<dbReference type="KEGG" id="nss:113432200"/>
<evidence type="ECO:0000313" key="4">
    <source>
        <dbReference type="Proteomes" id="UP000504612"/>
    </source>
</evidence>
<dbReference type="Gene3D" id="2.60.40.10">
    <property type="entry name" value="Immunoglobulins"/>
    <property type="match status" value="1"/>
</dbReference>
<accession>A0A6J1WCE5</accession>
<reference evidence="5" key="1">
    <citation type="submission" date="2025-08" db="UniProtKB">
        <authorList>
            <consortium name="RefSeq"/>
        </authorList>
    </citation>
    <scope>IDENTIFICATION</scope>
</reference>
<dbReference type="InterPro" id="IPR014756">
    <property type="entry name" value="Ig_E-set"/>
</dbReference>
<feature type="region of interest" description="Disordered" evidence="2">
    <location>
        <begin position="350"/>
        <end position="373"/>
    </location>
</feature>
<gene>
    <name evidence="5" type="primary">LOC113432200</name>
</gene>
<dbReference type="GO" id="GO:0003690">
    <property type="term" value="F:double-stranded DNA binding"/>
    <property type="evidence" value="ECO:0007669"/>
    <property type="project" value="TreeGrafter"/>
</dbReference>
<feature type="region of interest" description="Disordered" evidence="2">
    <location>
        <begin position="75"/>
        <end position="134"/>
    </location>
</feature>
<dbReference type="GO" id="GO:0005634">
    <property type="term" value="C:nucleus"/>
    <property type="evidence" value="ECO:0007669"/>
    <property type="project" value="TreeGrafter"/>
</dbReference>
<keyword evidence="4" id="KW-1185">Reference proteome</keyword>
<evidence type="ECO:0000256" key="2">
    <source>
        <dbReference type="SAM" id="MobiDB-lite"/>
    </source>
</evidence>
<dbReference type="PANTHER" id="PTHR23335:SF1">
    <property type="entry name" value="CALMODULIN-BINDING TRANSCRIPTION ACTIVATOR, ISOFORM F"/>
    <property type="match status" value="1"/>
</dbReference>
<dbReference type="Proteomes" id="UP000504612">
    <property type="component" value="Unplaced"/>
</dbReference>
<sequence length="446" mass="45450">MGAGPYQTCKLSQDPSSQAGNACCITLTHPCPLPAGSPGHVPHKCNSIKHRIISPKLDVRPCPFPALTEVQNISGSHEGRAEAEAAKGPLVDTKGAKPAKTGSPTMADAVPDSMQQPSPALTRPGSFPKQERPPSTLSVGAIFVVAGPSGAEKPLALTPSQHLVSGEGGAAPTAPLGLSVLPGLVLSQSLDSAMETNEGAPDAFDPDRFLNSPKQGQTYGGGRESQAEPESPEKTPAAGYSLYVSANRFFIQDDGAPLSASPTLAAAEATSCAEAPMETAGEGGSRAGGLPGGEEEAGGVPEISPKELQEELYSVIQRVAAAAASGGGPFGLSLDGHFPDLISELMTEGTAAEGAGSPDGPSPGAESPEPVLPDPCYTAEAILAGSAQPLVSITDFSPEWSYPEGGVKVLITGPWMDDSESYSCLFDQISVPASLIQSGVLRCYCP</sequence>
<dbReference type="PANTHER" id="PTHR23335">
    <property type="entry name" value="CALMODULIN-BINDING TRANSCRIPTION ACTIVATOR CAMTA"/>
    <property type="match status" value="1"/>
</dbReference>
<keyword evidence="1" id="KW-0040">ANK repeat</keyword>
<feature type="domain" description="IPT/TIG" evidence="3">
    <location>
        <begin position="392"/>
        <end position="446"/>
    </location>
</feature>
<dbReference type="GO" id="GO:0003712">
    <property type="term" value="F:transcription coregulator activity"/>
    <property type="evidence" value="ECO:0007669"/>
    <property type="project" value="TreeGrafter"/>
</dbReference>
<evidence type="ECO:0000259" key="3">
    <source>
        <dbReference type="Pfam" id="PF01833"/>
    </source>
</evidence>
<feature type="region of interest" description="Disordered" evidence="2">
    <location>
        <begin position="193"/>
        <end position="237"/>
    </location>
</feature>
<feature type="compositionally biased region" description="Gly residues" evidence="2">
    <location>
        <begin position="281"/>
        <end position="292"/>
    </location>
</feature>
<dbReference type="InterPro" id="IPR013783">
    <property type="entry name" value="Ig-like_fold"/>
</dbReference>
<feature type="region of interest" description="Disordered" evidence="2">
    <location>
        <begin position="277"/>
        <end position="300"/>
    </location>
</feature>
<feature type="non-terminal residue" evidence="5">
    <location>
        <position position="446"/>
    </location>
</feature>
<dbReference type="SUPFAM" id="SSF81296">
    <property type="entry name" value="E set domains"/>
    <property type="match status" value="1"/>
</dbReference>
<dbReference type="Pfam" id="PF01833">
    <property type="entry name" value="TIG"/>
    <property type="match status" value="1"/>
</dbReference>
<dbReference type="RefSeq" id="XP_026550169.1">
    <property type="nucleotide sequence ID" value="XM_026694384.1"/>
</dbReference>
<proteinExistence type="predicted"/>
<dbReference type="GeneID" id="113432200"/>